<dbReference type="GO" id="GO:0043590">
    <property type="term" value="C:bacterial nucleoid"/>
    <property type="evidence" value="ECO:0007669"/>
    <property type="project" value="TreeGrafter"/>
</dbReference>
<comment type="similarity">
    <text evidence="2">Belongs to the RdgC family.</text>
</comment>
<dbReference type="PANTHER" id="PTHR38103:SF1">
    <property type="entry name" value="RECOMBINATION-ASSOCIATED PROTEIN RDGC"/>
    <property type="match status" value="1"/>
</dbReference>
<keyword evidence="5" id="KW-0233">DNA recombination</keyword>
<dbReference type="RefSeq" id="WP_284217471.1">
    <property type="nucleotide sequence ID" value="NZ_BSOT01000005.1"/>
</dbReference>
<comment type="caution">
    <text evidence="6">The sequence shown here is derived from an EMBL/GenBank/DDBJ whole genome shotgun (WGS) entry which is preliminary data.</text>
</comment>
<dbReference type="InterPro" id="IPR007476">
    <property type="entry name" value="RdgC"/>
</dbReference>
<evidence type="ECO:0000256" key="5">
    <source>
        <dbReference type="ARBA" id="ARBA00023172"/>
    </source>
</evidence>
<dbReference type="EMBL" id="BSOT01000005">
    <property type="protein sequence ID" value="GLR71175.1"/>
    <property type="molecule type" value="Genomic_DNA"/>
</dbReference>
<dbReference type="AlphaFoldDB" id="A0AA37T059"/>
<keyword evidence="4" id="KW-0963">Cytoplasm</keyword>
<protein>
    <recommendedName>
        <fullName evidence="3">Recombination-associated protein RdgC</fullName>
    </recommendedName>
</protein>
<name>A0AA37T059_9ALTE</name>
<reference evidence="6" key="1">
    <citation type="journal article" date="2014" name="Int. J. Syst. Evol. Microbiol.">
        <title>Complete genome sequence of Corynebacterium casei LMG S-19264T (=DSM 44701T), isolated from a smear-ripened cheese.</title>
        <authorList>
            <consortium name="US DOE Joint Genome Institute (JGI-PGF)"/>
            <person name="Walter F."/>
            <person name="Albersmeier A."/>
            <person name="Kalinowski J."/>
            <person name="Ruckert C."/>
        </authorList>
    </citation>
    <scope>NUCLEOTIDE SEQUENCE</scope>
    <source>
        <strain evidence="6">NBRC 110023</strain>
    </source>
</reference>
<evidence type="ECO:0000313" key="7">
    <source>
        <dbReference type="Proteomes" id="UP001156601"/>
    </source>
</evidence>
<gene>
    <name evidence="6" type="primary">rdgC</name>
    <name evidence="6" type="ORF">GCM10007852_20830</name>
</gene>
<dbReference type="NCBIfam" id="NF001464">
    <property type="entry name" value="PRK00321.1-5"/>
    <property type="match status" value="1"/>
</dbReference>
<dbReference type="Proteomes" id="UP001156601">
    <property type="component" value="Unassembled WGS sequence"/>
</dbReference>
<evidence type="ECO:0000256" key="3">
    <source>
        <dbReference type="ARBA" id="ARBA00022296"/>
    </source>
</evidence>
<evidence type="ECO:0000256" key="2">
    <source>
        <dbReference type="ARBA" id="ARBA00008657"/>
    </source>
</evidence>
<evidence type="ECO:0000313" key="6">
    <source>
        <dbReference type="EMBL" id="GLR71175.1"/>
    </source>
</evidence>
<reference evidence="6" key="2">
    <citation type="submission" date="2023-01" db="EMBL/GenBank/DDBJ databases">
        <title>Draft genome sequence of Agaribacter marinus strain NBRC 110023.</title>
        <authorList>
            <person name="Sun Q."/>
            <person name="Mori K."/>
        </authorList>
    </citation>
    <scope>NUCLEOTIDE SEQUENCE</scope>
    <source>
        <strain evidence="6">NBRC 110023</strain>
    </source>
</reference>
<proteinExistence type="inferred from homology"/>
<evidence type="ECO:0000256" key="4">
    <source>
        <dbReference type="ARBA" id="ARBA00022490"/>
    </source>
</evidence>
<evidence type="ECO:0000256" key="1">
    <source>
        <dbReference type="ARBA" id="ARBA00004453"/>
    </source>
</evidence>
<dbReference type="NCBIfam" id="NF001462">
    <property type="entry name" value="PRK00321.1-3"/>
    <property type="match status" value="1"/>
</dbReference>
<dbReference type="GO" id="GO:0000018">
    <property type="term" value="P:regulation of DNA recombination"/>
    <property type="evidence" value="ECO:0007669"/>
    <property type="project" value="TreeGrafter"/>
</dbReference>
<organism evidence="6 7">
    <name type="scientific">Agaribacter marinus</name>
    <dbReference type="NCBI Taxonomy" id="1431249"/>
    <lineage>
        <taxon>Bacteria</taxon>
        <taxon>Pseudomonadati</taxon>
        <taxon>Pseudomonadota</taxon>
        <taxon>Gammaproteobacteria</taxon>
        <taxon>Alteromonadales</taxon>
        <taxon>Alteromonadaceae</taxon>
        <taxon>Agaribacter</taxon>
    </lineage>
</organism>
<dbReference type="Pfam" id="PF04381">
    <property type="entry name" value="RdgC"/>
    <property type="match status" value="1"/>
</dbReference>
<dbReference type="PANTHER" id="PTHR38103">
    <property type="entry name" value="RECOMBINATION-ASSOCIATED PROTEIN RDGC"/>
    <property type="match status" value="1"/>
</dbReference>
<dbReference type="GO" id="GO:0003690">
    <property type="term" value="F:double-stranded DNA binding"/>
    <property type="evidence" value="ECO:0007669"/>
    <property type="project" value="TreeGrafter"/>
</dbReference>
<comment type="subcellular location">
    <subcellularLocation>
        <location evidence="1">Cytoplasm</location>
        <location evidence="1">Nucleoid</location>
    </subcellularLocation>
</comment>
<keyword evidence="7" id="KW-1185">Reference proteome</keyword>
<dbReference type="GO" id="GO:0006310">
    <property type="term" value="P:DNA recombination"/>
    <property type="evidence" value="ECO:0007669"/>
    <property type="project" value="UniProtKB-KW"/>
</dbReference>
<accession>A0AA37T059</accession>
<sequence length="296" mass="33041">MWFKNLKIFRFTSEFSLNTDTLQSQLERMVFKPCSSQEIQTMGFINPVPNGELLFHAANNAVGICLKREEKILPASVVNGELSEKVKKIEQDTGSPVGKKAQKDLKEDIIQSLLPRAFSKTSHTNAVILLDRQVVVVDASSDGAAEVVLSCLRKCIESLPVVPFVKSQQQHVLTDWLKHDAPDCIELLDEAEFKSTADDGAIARVKKQDLDADEVLAHIQAGKLVEKIAVSYKDRLTCIIAEDLGIKRLKFTDIVMQENEDIPKDEVAAKFDADFSLFSAEVSEFIDDLDKIFAEE</sequence>